<sequence length="101" mass="11393">MARLNQEISMLRGPMEAQATVSENLRQTTVDLECRLMEIVTPPGFSLVNEPAQRAKQMETQSDELSVKDVKQQTREASNQQPLSPVWSTALKKGNRNLRNP</sequence>
<feature type="compositionally biased region" description="Polar residues" evidence="1">
    <location>
        <begin position="75"/>
        <end position="87"/>
    </location>
</feature>
<proteinExistence type="predicted"/>
<feature type="region of interest" description="Disordered" evidence="1">
    <location>
        <begin position="52"/>
        <end position="101"/>
    </location>
</feature>
<reference evidence="2 3" key="1">
    <citation type="submission" date="2021-06" db="EMBL/GenBank/DDBJ databases">
        <authorList>
            <person name="Palmer J.M."/>
        </authorList>
    </citation>
    <scope>NUCLEOTIDE SEQUENCE [LARGE SCALE GENOMIC DNA]</scope>
    <source>
        <strain evidence="2 3">AS_MEX2019</strain>
        <tissue evidence="2">Muscle</tissue>
    </source>
</reference>
<dbReference type="EMBL" id="JAHRIP010067037">
    <property type="protein sequence ID" value="MEQ2307264.1"/>
    <property type="molecule type" value="Genomic_DNA"/>
</dbReference>
<dbReference type="Proteomes" id="UP001469553">
    <property type="component" value="Unassembled WGS sequence"/>
</dbReference>
<comment type="caution">
    <text evidence="2">The sequence shown here is derived from an EMBL/GenBank/DDBJ whole genome shotgun (WGS) entry which is preliminary data.</text>
</comment>
<evidence type="ECO:0000313" key="3">
    <source>
        <dbReference type="Proteomes" id="UP001469553"/>
    </source>
</evidence>
<feature type="compositionally biased region" description="Basic and acidic residues" evidence="1">
    <location>
        <begin position="65"/>
        <end position="74"/>
    </location>
</feature>
<name>A0ABV0ZN42_9TELE</name>
<protein>
    <submittedName>
        <fullName evidence="2">Uncharacterized protein</fullName>
    </submittedName>
</protein>
<accession>A0ABV0ZN42</accession>
<organism evidence="2 3">
    <name type="scientific">Ameca splendens</name>
    <dbReference type="NCBI Taxonomy" id="208324"/>
    <lineage>
        <taxon>Eukaryota</taxon>
        <taxon>Metazoa</taxon>
        <taxon>Chordata</taxon>
        <taxon>Craniata</taxon>
        <taxon>Vertebrata</taxon>
        <taxon>Euteleostomi</taxon>
        <taxon>Actinopterygii</taxon>
        <taxon>Neopterygii</taxon>
        <taxon>Teleostei</taxon>
        <taxon>Neoteleostei</taxon>
        <taxon>Acanthomorphata</taxon>
        <taxon>Ovalentaria</taxon>
        <taxon>Atherinomorphae</taxon>
        <taxon>Cyprinodontiformes</taxon>
        <taxon>Goodeidae</taxon>
        <taxon>Ameca</taxon>
    </lineage>
</organism>
<keyword evidence="3" id="KW-1185">Reference proteome</keyword>
<gene>
    <name evidence="2" type="ORF">AMECASPLE_016515</name>
</gene>
<evidence type="ECO:0000313" key="2">
    <source>
        <dbReference type="EMBL" id="MEQ2307264.1"/>
    </source>
</evidence>
<evidence type="ECO:0000256" key="1">
    <source>
        <dbReference type="SAM" id="MobiDB-lite"/>
    </source>
</evidence>